<protein>
    <submittedName>
        <fullName evidence="2">RimK/LysX family protein</fullName>
    </submittedName>
</protein>
<keyword evidence="3" id="KW-1185">Reference proteome</keyword>
<proteinExistence type="predicted"/>
<feature type="domain" description="Retropepsin-like aspartic endopeptidase" evidence="1">
    <location>
        <begin position="10"/>
        <end position="143"/>
    </location>
</feature>
<dbReference type="KEGG" id="asem:NNL22_11640"/>
<dbReference type="PANTHER" id="PTHR38037">
    <property type="entry name" value="ZN_PROTEASE DOMAIN-CONTAINING PROTEIN"/>
    <property type="match status" value="1"/>
</dbReference>
<dbReference type="InterPro" id="IPR021109">
    <property type="entry name" value="Peptidase_aspartic_dom_sf"/>
</dbReference>
<dbReference type="EMBL" id="CP101527">
    <property type="protein sequence ID" value="UZW73689.1"/>
    <property type="molecule type" value="Genomic_DNA"/>
</dbReference>
<dbReference type="Pfam" id="PF05618">
    <property type="entry name" value="Zn_protease"/>
    <property type="match status" value="1"/>
</dbReference>
<dbReference type="Gene3D" id="2.40.70.10">
    <property type="entry name" value="Acid Proteases"/>
    <property type="match status" value="1"/>
</dbReference>
<dbReference type="InterPro" id="IPR008503">
    <property type="entry name" value="Asp_endopeptidase"/>
</dbReference>
<evidence type="ECO:0000313" key="3">
    <source>
        <dbReference type="Proteomes" id="UP001164472"/>
    </source>
</evidence>
<sequence>MPTNESDQIILGWREWVEFPELEIDNLIAKVDSGAKTSALHAYHVEPFNKGDTPWVRFKLHPIQDNNEVSITLEAKLSDRRHVSDSGGHKELRYVIEAVMNIGGHERRGEITLTDRDSMKYRMLIGRNILKQGFLVNAKQSFACGKPET</sequence>
<accession>A0A9E8HFW5</accession>
<gene>
    <name evidence="2" type="ORF">NNL22_11640</name>
</gene>
<name>A0A9E8HFW5_9ALTE</name>
<dbReference type="PANTHER" id="PTHR38037:SF1">
    <property type="entry name" value="ATP-DEPENDENT ZINC PROTEASE DOMAIN-CONTAINING PROTEIN-RELATED"/>
    <property type="match status" value="1"/>
</dbReference>
<reference evidence="2" key="1">
    <citation type="submission" date="2022-07" db="EMBL/GenBank/DDBJ databases">
        <title>Alkalimarinus sp. nov., isolated from gut of a Alitta virens.</title>
        <authorList>
            <person name="Yang A.I."/>
            <person name="Shin N.-R."/>
        </authorList>
    </citation>
    <scope>NUCLEOTIDE SEQUENCE</scope>
    <source>
        <strain evidence="2">FA028</strain>
    </source>
</reference>
<evidence type="ECO:0000259" key="1">
    <source>
        <dbReference type="Pfam" id="PF05618"/>
    </source>
</evidence>
<dbReference type="AlphaFoldDB" id="A0A9E8HFW5"/>
<dbReference type="SUPFAM" id="SSF50630">
    <property type="entry name" value="Acid proteases"/>
    <property type="match status" value="1"/>
</dbReference>
<dbReference type="Proteomes" id="UP001164472">
    <property type="component" value="Chromosome"/>
</dbReference>
<dbReference type="RefSeq" id="WP_251809830.1">
    <property type="nucleotide sequence ID" value="NZ_CP101527.1"/>
</dbReference>
<organism evidence="2 3">
    <name type="scientific">Alkalimarinus sediminis</name>
    <dbReference type="NCBI Taxonomy" id="1632866"/>
    <lineage>
        <taxon>Bacteria</taxon>
        <taxon>Pseudomonadati</taxon>
        <taxon>Pseudomonadota</taxon>
        <taxon>Gammaproteobacteria</taxon>
        <taxon>Alteromonadales</taxon>
        <taxon>Alteromonadaceae</taxon>
        <taxon>Alkalimarinus</taxon>
    </lineage>
</organism>
<evidence type="ECO:0000313" key="2">
    <source>
        <dbReference type="EMBL" id="UZW73689.1"/>
    </source>
</evidence>